<keyword evidence="3 7" id="KW-0064">Aspartyl protease</keyword>
<keyword evidence="11" id="KW-1185">Reference proteome</keyword>
<dbReference type="InterPro" id="IPR034164">
    <property type="entry name" value="Pepsin-like_dom"/>
</dbReference>
<dbReference type="PANTHER" id="PTHR47966:SF51">
    <property type="entry name" value="BETA-SITE APP-CLEAVING ENZYME, ISOFORM A-RELATED"/>
    <property type="match status" value="1"/>
</dbReference>
<dbReference type="PANTHER" id="PTHR47966">
    <property type="entry name" value="BETA-SITE APP-CLEAVING ENZYME, ISOFORM A-RELATED"/>
    <property type="match status" value="1"/>
</dbReference>
<evidence type="ECO:0000256" key="5">
    <source>
        <dbReference type="PIRSR" id="PIRSR601461-1"/>
    </source>
</evidence>
<evidence type="ECO:0000256" key="6">
    <source>
        <dbReference type="PIRSR" id="PIRSR601461-2"/>
    </source>
</evidence>
<evidence type="ECO:0000256" key="4">
    <source>
        <dbReference type="ARBA" id="ARBA00022801"/>
    </source>
</evidence>
<evidence type="ECO:0000313" key="11">
    <source>
        <dbReference type="Proteomes" id="UP000785679"/>
    </source>
</evidence>
<protein>
    <recommendedName>
        <fullName evidence="9">Peptidase A1 domain-containing protein</fullName>
    </recommendedName>
</protein>
<accession>A0A8J8NRG7</accession>
<evidence type="ECO:0000256" key="8">
    <source>
        <dbReference type="SAM" id="Phobius"/>
    </source>
</evidence>
<dbReference type="Proteomes" id="UP000785679">
    <property type="component" value="Unassembled WGS sequence"/>
</dbReference>
<evidence type="ECO:0000313" key="10">
    <source>
        <dbReference type="EMBL" id="TNV80557.1"/>
    </source>
</evidence>
<dbReference type="EMBL" id="RRYP01007352">
    <property type="protein sequence ID" value="TNV80557.1"/>
    <property type="molecule type" value="Genomic_DNA"/>
</dbReference>
<comment type="similarity">
    <text evidence="1 7">Belongs to the peptidase A1 family.</text>
</comment>
<dbReference type="AlphaFoldDB" id="A0A8J8NRG7"/>
<dbReference type="InterPro" id="IPR021109">
    <property type="entry name" value="Peptidase_aspartic_dom_sf"/>
</dbReference>
<dbReference type="Pfam" id="PF00026">
    <property type="entry name" value="Asp"/>
    <property type="match status" value="1"/>
</dbReference>
<dbReference type="PRINTS" id="PR00792">
    <property type="entry name" value="PEPSIN"/>
</dbReference>
<keyword evidence="6" id="KW-1015">Disulfide bond</keyword>
<dbReference type="PROSITE" id="PS00141">
    <property type="entry name" value="ASP_PROTEASE"/>
    <property type="match status" value="1"/>
</dbReference>
<evidence type="ECO:0000256" key="2">
    <source>
        <dbReference type="ARBA" id="ARBA00022670"/>
    </source>
</evidence>
<feature type="domain" description="Peptidase A1" evidence="9">
    <location>
        <begin position="174"/>
        <end position="492"/>
    </location>
</feature>
<organism evidence="10 11">
    <name type="scientific">Halteria grandinella</name>
    <dbReference type="NCBI Taxonomy" id="5974"/>
    <lineage>
        <taxon>Eukaryota</taxon>
        <taxon>Sar</taxon>
        <taxon>Alveolata</taxon>
        <taxon>Ciliophora</taxon>
        <taxon>Intramacronucleata</taxon>
        <taxon>Spirotrichea</taxon>
        <taxon>Stichotrichia</taxon>
        <taxon>Sporadotrichida</taxon>
        <taxon>Halteriidae</taxon>
        <taxon>Halteria</taxon>
    </lineage>
</organism>
<name>A0A8J8NRG7_HALGN</name>
<keyword evidence="2 7" id="KW-0645">Protease</keyword>
<keyword evidence="8" id="KW-0812">Transmembrane</keyword>
<dbReference type="GO" id="GO:0004190">
    <property type="term" value="F:aspartic-type endopeptidase activity"/>
    <property type="evidence" value="ECO:0007669"/>
    <property type="project" value="UniProtKB-KW"/>
</dbReference>
<keyword evidence="8" id="KW-1133">Transmembrane helix</keyword>
<feature type="active site" evidence="5">
    <location>
        <position position="385"/>
    </location>
</feature>
<dbReference type="InterPro" id="IPR001969">
    <property type="entry name" value="Aspartic_peptidase_AS"/>
</dbReference>
<reference evidence="10" key="1">
    <citation type="submission" date="2019-06" db="EMBL/GenBank/DDBJ databases">
        <authorList>
            <person name="Zheng W."/>
        </authorList>
    </citation>
    <scope>NUCLEOTIDE SEQUENCE</scope>
    <source>
        <strain evidence="10">QDHG01</strain>
    </source>
</reference>
<sequence length="588" mass="65338">MERHGFNKKIVIYRRVVKVAHKLFNIIYIMKFKALSIALLLGLSCVNSAPAVNLHANQRLTGSKGEKIFHIKTQQKEVPPSKQGGWVGTIRDLDKVTAILSDEITAKRGKAGKFIDEFSQRAKDAWTDSYLPQHSTLTDMLSSWVNSLASVAHKYLRTAPDVTSVLANSNNLMYTGTVYVGSNKQPLDLIFDTGSDWLVVEDISCTNCVSTIFKKNESNTFETNSTTSKALNYGSASLTGYTGNDTVGLDSAQSTAAPDFMFYLITKQSGISSSIDGIMGMSRNYQVGTYKPGPILHDYLYDAGEISAKVLAFFLGDTTDSSYCEIGGYTTTKFKVGQSIKWFAITDHFFWRLKIEGFRFGTSDTFADGSFSNWASPNTTVAIMDTGTSFMYIPSAIYAKFVAGLMKDLDYFETQGYVLGPCDRTQYKSVYFYVDGQYIEVTPDTYVLDLTYSSYCFLAISENSADYWLMGDSFLRNYITLWDEDNKRMGFVPHSTSLATISAGTLSPNEIIAEDNSGGSTDDFVNNFKLDFLQIGLIGGLFGLFSTTFSYTVIQVFMGYTFVPPLLYSLGLISESTASSWDDFFLWL</sequence>
<evidence type="ECO:0000259" key="9">
    <source>
        <dbReference type="PROSITE" id="PS51767"/>
    </source>
</evidence>
<evidence type="ECO:0000256" key="1">
    <source>
        <dbReference type="ARBA" id="ARBA00007447"/>
    </source>
</evidence>
<comment type="caution">
    <text evidence="10">The sequence shown here is derived from an EMBL/GenBank/DDBJ whole genome shotgun (WGS) entry which is preliminary data.</text>
</comment>
<dbReference type="PROSITE" id="PS51767">
    <property type="entry name" value="PEPTIDASE_A1"/>
    <property type="match status" value="1"/>
</dbReference>
<keyword evidence="4 7" id="KW-0378">Hydrolase</keyword>
<dbReference type="GO" id="GO:0006508">
    <property type="term" value="P:proteolysis"/>
    <property type="evidence" value="ECO:0007669"/>
    <property type="project" value="UniProtKB-KW"/>
</dbReference>
<feature type="active site" evidence="5">
    <location>
        <position position="192"/>
    </location>
</feature>
<feature type="disulfide bond" evidence="6">
    <location>
        <begin position="422"/>
        <end position="456"/>
    </location>
</feature>
<dbReference type="OrthoDB" id="294431at2759"/>
<feature type="transmembrane region" description="Helical" evidence="8">
    <location>
        <begin position="532"/>
        <end position="554"/>
    </location>
</feature>
<evidence type="ECO:0000256" key="3">
    <source>
        <dbReference type="ARBA" id="ARBA00022750"/>
    </source>
</evidence>
<gene>
    <name evidence="10" type="ORF">FGO68_gene189</name>
</gene>
<dbReference type="CDD" id="cd05471">
    <property type="entry name" value="pepsin_like"/>
    <property type="match status" value="1"/>
</dbReference>
<keyword evidence="8" id="KW-0472">Membrane</keyword>
<dbReference type="InterPro" id="IPR001461">
    <property type="entry name" value="Aspartic_peptidase_A1"/>
</dbReference>
<dbReference type="SUPFAM" id="SSF50630">
    <property type="entry name" value="Acid proteases"/>
    <property type="match status" value="1"/>
</dbReference>
<dbReference type="Gene3D" id="2.40.70.10">
    <property type="entry name" value="Acid Proteases"/>
    <property type="match status" value="2"/>
</dbReference>
<proteinExistence type="inferred from homology"/>
<evidence type="ECO:0000256" key="7">
    <source>
        <dbReference type="RuleBase" id="RU000454"/>
    </source>
</evidence>
<dbReference type="InterPro" id="IPR033121">
    <property type="entry name" value="PEPTIDASE_A1"/>
</dbReference>